<evidence type="ECO:0000259" key="7">
    <source>
        <dbReference type="Pfam" id="PF02687"/>
    </source>
</evidence>
<dbReference type="GO" id="GO:0005886">
    <property type="term" value="C:plasma membrane"/>
    <property type="evidence" value="ECO:0007669"/>
    <property type="project" value="UniProtKB-SubCell"/>
</dbReference>
<feature type="domain" description="MacB-like periplasmic core" evidence="8">
    <location>
        <begin position="20"/>
        <end position="246"/>
    </location>
</feature>
<organism evidence="9 10">
    <name type="scientific">Rhodohalobacter mucosus</name>
    <dbReference type="NCBI Taxonomy" id="2079485"/>
    <lineage>
        <taxon>Bacteria</taxon>
        <taxon>Pseudomonadati</taxon>
        <taxon>Balneolota</taxon>
        <taxon>Balneolia</taxon>
        <taxon>Balneolales</taxon>
        <taxon>Balneolaceae</taxon>
        <taxon>Rhodohalobacter</taxon>
    </lineage>
</organism>
<proteinExistence type="predicted"/>
<evidence type="ECO:0008006" key="11">
    <source>
        <dbReference type="Google" id="ProtNLM"/>
    </source>
</evidence>
<evidence type="ECO:0000256" key="2">
    <source>
        <dbReference type="ARBA" id="ARBA00022475"/>
    </source>
</evidence>
<evidence type="ECO:0000313" key="10">
    <source>
        <dbReference type="Proteomes" id="UP000245533"/>
    </source>
</evidence>
<keyword evidence="2" id="KW-1003">Cell membrane</keyword>
<evidence type="ECO:0000313" key="9">
    <source>
        <dbReference type="EMBL" id="PWN07957.1"/>
    </source>
</evidence>
<feature type="domain" description="ABC3 transporter permease C-terminal" evidence="7">
    <location>
        <begin position="294"/>
        <end position="409"/>
    </location>
</feature>
<dbReference type="Pfam" id="PF02687">
    <property type="entry name" value="FtsX"/>
    <property type="match status" value="2"/>
</dbReference>
<dbReference type="PANTHER" id="PTHR30572:SF18">
    <property type="entry name" value="ABC-TYPE MACROLIDE FAMILY EXPORT SYSTEM PERMEASE COMPONENT 2"/>
    <property type="match status" value="1"/>
</dbReference>
<evidence type="ECO:0000256" key="5">
    <source>
        <dbReference type="ARBA" id="ARBA00023136"/>
    </source>
</evidence>
<name>A0A316TTM5_9BACT</name>
<gene>
    <name evidence="9" type="ORF">DDZ15_02800</name>
</gene>
<dbReference type="InterPro" id="IPR003838">
    <property type="entry name" value="ABC3_permease_C"/>
</dbReference>
<dbReference type="AlphaFoldDB" id="A0A316TTM5"/>
<feature type="transmembrane region" description="Helical" evidence="6">
    <location>
        <begin position="339"/>
        <end position="358"/>
    </location>
</feature>
<sequence>MLKNHLKLAFRNLLRNRAYSVINILGLSVGIASCILILLYVQDELSYDRYHDHSDRIFRVYREFQSEDRSMQTLATSNLLGPTMVQELPEVEASVRLSKRFPEVMVAKGNAKFYEQKFFFSDPTIFEVFSFNFLNGNKETALNRPFTVVITEEMAKKYFGEEDPMGENLVIRGSWGADDYEVTGVMENTPHNSHLSVNFLTSFETLRAKTPDSDTNFESWRHVGSYTYVLLQQGVNPEELSDKMNAFVVRHQGERAGPILSYNFQPATDIHLYSDFEREIEPNSDVRYLYIFGSIAFIILLVASINYINLATAKSFDRAKEVGVRKTLGADKFVLIKQFLSESAVYILLAIILSFLWIETLLPLFNSLINKPLTFDPFSIQFTGMVVLIVLLVGILAGFYPALVSSRLKPEQIFKEADSGKSKSMLRNTLIVFQFSVSIILLASTFTVMSQMDYLRDKRLGISDDVLVSISTGPGVEFRQNYSAFKDALLNKAGIESATYLNPSLPATSEHDLSLKPEGFEESINVNVISVGEDFLNTLEVPVVSGFDLFDSGAGMAEDSISEGYIPVLVNEAAVKEWGWDEPLGKTFEGFSPEFRVAGVVQDFHYGSLKERLAPLLIYPGNYSVNYVLVRLNTENLRENMSFIEEVWSIMGPGTPFTYTFVDDQFDTLYRAEDRLAGIFKIFTSLAIIIACLGLFGLAAFSAERRSKEIGIRKILGASVANIVKLLTADFLKPVIFGLILAIPITLYVMNIWLTDFAYRIEIGPGIFLVAGSLAIMLSLLTVGWQAVKSALMNPANTLRNE</sequence>
<evidence type="ECO:0000256" key="4">
    <source>
        <dbReference type="ARBA" id="ARBA00022989"/>
    </source>
</evidence>
<keyword evidence="10" id="KW-1185">Reference proteome</keyword>
<feature type="transmembrane region" description="Helical" evidence="6">
    <location>
        <begin position="21"/>
        <end position="41"/>
    </location>
</feature>
<feature type="transmembrane region" description="Helical" evidence="6">
    <location>
        <begin position="766"/>
        <end position="788"/>
    </location>
</feature>
<feature type="transmembrane region" description="Helical" evidence="6">
    <location>
        <begin position="425"/>
        <end position="449"/>
    </location>
</feature>
<feature type="transmembrane region" description="Helical" evidence="6">
    <location>
        <begin position="678"/>
        <end position="699"/>
    </location>
</feature>
<feature type="domain" description="ABC3 transporter permease C-terminal" evidence="7">
    <location>
        <begin position="682"/>
        <end position="791"/>
    </location>
</feature>
<evidence type="ECO:0000256" key="3">
    <source>
        <dbReference type="ARBA" id="ARBA00022692"/>
    </source>
</evidence>
<dbReference type="Pfam" id="PF12704">
    <property type="entry name" value="MacB_PCD"/>
    <property type="match status" value="1"/>
</dbReference>
<dbReference type="InterPro" id="IPR050250">
    <property type="entry name" value="Macrolide_Exporter_MacB"/>
</dbReference>
<evidence type="ECO:0000259" key="8">
    <source>
        <dbReference type="Pfam" id="PF12704"/>
    </source>
</evidence>
<keyword evidence="3 6" id="KW-0812">Transmembrane</keyword>
<reference evidence="9 10" key="1">
    <citation type="submission" date="2018-05" db="EMBL/GenBank/DDBJ databases">
        <title>Rhodohalobacter halophilus gen. nov., sp. nov., a moderately halophilic member of the family Balneolaceae.</title>
        <authorList>
            <person name="Liu Z.-W."/>
        </authorList>
    </citation>
    <scope>NUCLEOTIDE SEQUENCE [LARGE SCALE GENOMIC DNA]</scope>
    <source>
        <strain evidence="9 10">8A47</strain>
    </source>
</reference>
<feature type="transmembrane region" description="Helical" evidence="6">
    <location>
        <begin position="378"/>
        <end position="404"/>
    </location>
</feature>
<dbReference type="OrthoDB" id="5933722at2"/>
<dbReference type="Proteomes" id="UP000245533">
    <property type="component" value="Unassembled WGS sequence"/>
</dbReference>
<protein>
    <recommendedName>
        <fullName evidence="11">ABC transport system permease protein</fullName>
    </recommendedName>
</protein>
<evidence type="ECO:0000256" key="6">
    <source>
        <dbReference type="SAM" id="Phobius"/>
    </source>
</evidence>
<evidence type="ECO:0000256" key="1">
    <source>
        <dbReference type="ARBA" id="ARBA00004651"/>
    </source>
</evidence>
<comment type="caution">
    <text evidence="9">The sequence shown here is derived from an EMBL/GenBank/DDBJ whole genome shotgun (WGS) entry which is preliminary data.</text>
</comment>
<dbReference type="InterPro" id="IPR025857">
    <property type="entry name" value="MacB_PCD"/>
</dbReference>
<dbReference type="RefSeq" id="WP_109644611.1">
    <property type="nucleotide sequence ID" value="NZ_QGGB01000002.1"/>
</dbReference>
<keyword evidence="5 6" id="KW-0472">Membrane</keyword>
<keyword evidence="4 6" id="KW-1133">Transmembrane helix</keyword>
<dbReference type="GO" id="GO:0022857">
    <property type="term" value="F:transmembrane transporter activity"/>
    <property type="evidence" value="ECO:0007669"/>
    <property type="project" value="TreeGrafter"/>
</dbReference>
<feature type="transmembrane region" description="Helical" evidence="6">
    <location>
        <begin position="735"/>
        <end position="754"/>
    </location>
</feature>
<comment type="subcellular location">
    <subcellularLocation>
        <location evidence="1">Cell membrane</location>
        <topology evidence="1">Multi-pass membrane protein</topology>
    </subcellularLocation>
</comment>
<accession>A0A316TTM5</accession>
<dbReference type="EMBL" id="QGGB01000002">
    <property type="protein sequence ID" value="PWN07957.1"/>
    <property type="molecule type" value="Genomic_DNA"/>
</dbReference>
<feature type="transmembrane region" description="Helical" evidence="6">
    <location>
        <begin position="288"/>
        <end position="310"/>
    </location>
</feature>
<dbReference type="PANTHER" id="PTHR30572">
    <property type="entry name" value="MEMBRANE COMPONENT OF TRANSPORTER-RELATED"/>
    <property type="match status" value="1"/>
</dbReference>
<dbReference type="PROSITE" id="PS51257">
    <property type="entry name" value="PROKAR_LIPOPROTEIN"/>
    <property type="match status" value="1"/>
</dbReference>